<sequence>MHPRLVKYDTVALVWMYCCLRLDLLRSLTTADCDDITADVIIADSRFPFTSTYGFCSSQLVPDFYCSSSSSNLSPALANITAAGLNWPLADYEQLTQLWMSPLLIQLPSKR</sequence>
<dbReference type="EMBL" id="KQ999886">
    <property type="protein sequence ID" value="KZV40686.1"/>
    <property type="molecule type" value="Genomic_DNA"/>
</dbReference>
<name>A0A2Z7C1B7_9LAMI</name>
<dbReference type="AlphaFoldDB" id="A0A2Z7C1B7"/>
<organism evidence="2 3">
    <name type="scientific">Dorcoceras hygrometricum</name>
    <dbReference type="NCBI Taxonomy" id="472368"/>
    <lineage>
        <taxon>Eukaryota</taxon>
        <taxon>Viridiplantae</taxon>
        <taxon>Streptophyta</taxon>
        <taxon>Embryophyta</taxon>
        <taxon>Tracheophyta</taxon>
        <taxon>Spermatophyta</taxon>
        <taxon>Magnoliopsida</taxon>
        <taxon>eudicotyledons</taxon>
        <taxon>Gunneridae</taxon>
        <taxon>Pentapetalae</taxon>
        <taxon>asterids</taxon>
        <taxon>lamiids</taxon>
        <taxon>Lamiales</taxon>
        <taxon>Gesneriaceae</taxon>
        <taxon>Didymocarpoideae</taxon>
        <taxon>Trichosporeae</taxon>
        <taxon>Loxocarpinae</taxon>
        <taxon>Dorcoceras</taxon>
    </lineage>
</organism>
<keyword evidence="3" id="KW-1185">Reference proteome</keyword>
<evidence type="ECO:0000313" key="2">
    <source>
        <dbReference type="EMBL" id="KZV40686.1"/>
    </source>
</evidence>
<proteinExistence type="predicted"/>
<keyword evidence="1" id="KW-0732">Signal</keyword>
<feature type="signal peptide" evidence="1">
    <location>
        <begin position="1"/>
        <end position="31"/>
    </location>
</feature>
<evidence type="ECO:0000313" key="3">
    <source>
        <dbReference type="Proteomes" id="UP000250235"/>
    </source>
</evidence>
<protein>
    <submittedName>
        <fullName evidence="2">Uncharacterized protein</fullName>
    </submittedName>
</protein>
<gene>
    <name evidence="2" type="ORF">F511_19163</name>
</gene>
<accession>A0A2Z7C1B7</accession>
<reference evidence="2 3" key="1">
    <citation type="journal article" date="2015" name="Proc. Natl. Acad. Sci. U.S.A.">
        <title>The resurrection genome of Boea hygrometrica: A blueprint for survival of dehydration.</title>
        <authorList>
            <person name="Xiao L."/>
            <person name="Yang G."/>
            <person name="Zhang L."/>
            <person name="Yang X."/>
            <person name="Zhao S."/>
            <person name="Ji Z."/>
            <person name="Zhou Q."/>
            <person name="Hu M."/>
            <person name="Wang Y."/>
            <person name="Chen M."/>
            <person name="Xu Y."/>
            <person name="Jin H."/>
            <person name="Xiao X."/>
            <person name="Hu G."/>
            <person name="Bao F."/>
            <person name="Hu Y."/>
            <person name="Wan P."/>
            <person name="Li L."/>
            <person name="Deng X."/>
            <person name="Kuang T."/>
            <person name="Xiang C."/>
            <person name="Zhu J.K."/>
            <person name="Oliver M.J."/>
            <person name="He Y."/>
        </authorList>
    </citation>
    <scope>NUCLEOTIDE SEQUENCE [LARGE SCALE GENOMIC DNA]</scope>
    <source>
        <strain evidence="3">cv. XS01</strain>
    </source>
</reference>
<dbReference type="Proteomes" id="UP000250235">
    <property type="component" value="Unassembled WGS sequence"/>
</dbReference>
<feature type="chain" id="PRO_5016437643" evidence="1">
    <location>
        <begin position="32"/>
        <end position="111"/>
    </location>
</feature>
<evidence type="ECO:0000256" key="1">
    <source>
        <dbReference type="SAM" id="SignalP"/>
    </source>
</evidence>